<dbReference type="SUPFAM" id="SSF51735">
    <property type="entry name" value="NAD(P)-binding Rossmann-fold domains"/>
    <property type="match status" value="1"/>
</dbReference>
<reference evidence="3" key="1">
    <citation type="submission" date="2020-05" db="EMBL/GenBank/DDBJ databases">
        <authorList>
            <person name="Chiriac C."/>
            <person name="Salcher M."/>
            <person name="Ghai R."/>
            <person name="Kavagutti S V."/>
        </authorList>
    </citation>
    <scope>NUCLEOTIDE SEQUENCE</scope>
</reference>
<evidence type="ECO:0000259" key="2">
    <source>
        <dbReference type="Pfam" id="PF03807"/>
    </source>
</evidence>
<gene>
    <name evidence="3" type="ORF">UFOPK3401_00296</name>
</gene>
<dbReference type="PANTHER" id="PTHR14239">
    <property type="entry name" value="DUDULIN-RELATED"/>
    <property type="match status" value="1"/>
</dbReference>
<dbReference type="Gene3D" id="3.40.50.720">
    <property type="entry name" value="NAD(P)-binding Rossmann-like Domain"/>
    <property type="match status" value="1"/>
</dbReference>
<keyword evidence="1" id="KW-0560">Oxidoreductase</keyword>
<accession>A0A6J7CYY1</accession>
<dbReference type="GO" id="GO:0016491">
    <property type="term" value="F:oxidoreductase activity"/>
    <property type="evidence" value="ECO:0007669"/>
    <property type="project" value="UniProtKB-KW"/>
</dbReference>
<name>A0A6J7CYY1_9ZZZZ</name>
<dbReference type="InterPro" id="IPR036291">
    <property type="entry name" value="NAD(P)-bd_dom_sf"/>
</dbReference>
<dbReference type="EMBL" id="CAFBLM010000007">
    <property type="protein sequence ID" value="CAB4862008.1"/>
    <property type="molecule type" value="Genomic_DNA"/>
</dbReference>
<dbReference type="Pfam" id="PF03807">
    <property type="entry name" value="F420_oxidored"/>
    <property type="match status" value="1"/>
</dbReference>
<dbReference type="AlphaFoldDB" id="A0A6J7CYY1"/>
<dbReference type="InterPro" id="IPR028939">
    <property type="entry name" value="P5C_Rdtase_cat_N"/>
</dbReference>
<organism evidence="3">
    <name type="scientific">freshwater metagenome</name>
    <dbReference type="NCBI Taxonomy" id="449393"/>
    <lineage>
        <taxon>unclassified sequences</taxon>
        <taxon>metagenomes</taxon>
        <taxon>ecological metagenomes</taxon>
    </lineage>
</organism>
<evidence type="ECO:0000256" key="1">
    <source>
        <dbReference type="ARBA" id="ARBA00023002"/>
    </source>
</evidence>
<sequence>MITIVGAGQVGRSLAQGLEVLGKSVRFARRQPELAQEVGLQRCAVGSDYVILATPFMATGDVVPQLGLETGQVLIDATNPFGRGWPAGYNGADFASGGEFVQFLAPQAHVVKCFNVIGFEHMNKPQFPGGKPFMPVCGNQAQAKALAMNLATDLGLDAVDIGDISKAALVENMGLLWGALRDVEGSRDFAFSLLRS</sequence>
<protein>
    <submittedName>
        <fullName evidence="3">Unannotated protein</fullName>
    </submittedName>
</protein>
<dbReference type="InterPro" id="IPR051267">
    <property type="entry name" value="STEAP_metalloreductase"/>
</dbReference>
<feature type="domain" description="Pyrroline-5-carboxylate reductase catalytic N-terminal" evidence="2">
    <location>
        <begin position="2"/>
        <end position="80"/>
    </location>
</feature>
<evidence type="ECO:0000313" key="3">
    <source>
        <dbReference type="EMBL" id="CAB4862008.1"/>
    </source>
</evidence>
<dbReference type="PANTHER" id="PTHR14239:SF10">
    <property type="entry name" value="REDUCTASE"/>
    <property type="match status" value="1"/>
</dbReference>
<proteinExistence type="predicted"/>